<protein>
    <submittedName>
        <fullName evidence="1">Uncharacterized protein</fullName>
    </submittedName>
</protein>
<proteinExistence type="predicted"/>
<evidence type="ECO:0000313" key="2">
    <source>
        <dbReference type="Proteomes" id="UP001218170"/>
    </source>
</evidence>
<dbReference type="EMBL" id="JAQZCI010000001">
    <property type="protein sequence ID" value="MDD7961123.1"/>
    <property type="molecule type" value="Genomic_DNA"/>
</dbReference>
<dbReference type="RefSeq" id="WP_274263751.1">
    <property type="nucleotide sequence ID" value="NZ_JAQZCI010000001.1"/>
</dbReference>
<comment type="caution">
    <text evidence="1">The sequence shown here is derived from an EMBL/GenBank/DDBJ whole genome shotgun (WGS) entry which is preliminary data.</text>
</comment>
<reference evidence="1 2" key="1">
    <citation type="submission" date="2023-02" db="EMBL/GenBank/DDBJ databases">
        <title>Study of novel species of the Microbacterium genus.</title>
        <authorList>
            <person name="Arroyo-Herrera I."/>
            <person name="Roman-Ponce B."/>
            <person name="Vasquez-Murrieta M.S."/>
        </authorList>
    </citation>
    <scope>NUCLEOTIDE SEQUENCE [LARGE SCALE GENOMIC DNA]</scope>
    <source>
        <strain evidence="1 2">NE1TT3</strain>
    </source>
</reference>
<organism evidence="1 2">
    <name type="scientific">Microbacterium thalli</name>
    <dbReference type="NCBI Taxonomy" id="3027921"/>
    <lineage>
        <taxon>Bacteria</taxon>
        <taxon>Bacillati</taxon>
        <taxon>Actinomycetota</taxon>
        <taxon>Actinomycetes</taxon>
        <taxon>Micrococcales</taxon>
        <taxon>Microbacteriaceae</taxon>
        <taxon>Microbacterium</taxon>
    </lineage>
</organism>
<name>A0ABT5SE83_9MICO</name>
<sequence length="163" mass="17497">MVFGGTVLSVAALLDQAHAAPRSTPDSHVGLRHSAAANAARCAELIAAGNDLSDSWRFGVLQTLDDYTSTLRRGGTQLAAQVFTEAPAPTGSKEIDAAFAALADHLAQRDGWNTPGWALEPNRAANRWFPSVPTIFRAAAERESPRAFRRRGIFITRDSLARA</sequence>
<evidence type="ECO:0000313" key="1">
    <source>
        <dbReference type="EMBL" id="MDD7961123.1"/>
    </source>
</evidence>
<keyword evidence="2" id="KW-1185">Reference proteome</keyword>
<gene>
    <name evidence="1" type="ORF">PUW80_02020</name>
</gene>
<dbReference type="Proteomes" id="UP001218170">
    <property type="component" value="Unassembled WGS sequence"/>
</dbReference>
<accession>A0ABT5SE83</accession>